<feature type="DNA-binding region" description="Homeobox" evidence="6">
    <location>
        <begin position="66"/>
        <end position="125"/>
    </location>
</feature>
<keyword evidence="5 6" id="KW-0539">Nucleus</keyword>
<dbReference type="CDD" id="cd00086">
    <property type="entry name" value="homeodomain"/>
    <property type="match status" value="1"/>
</dbReference>
<evidence type="ECO:0000256" key="5">
    <source>
        <dbReference type="ARBA" id="ARBA00023242"/>
    </source>
</evidence>
<feature type="region of interest" description="Disordered" evidence="8">
    <location>
        <begin position="603"/>
        <end position="649"/>
    </location>
</feature>
<feature type="compositionally biased region" description="Basic and acidic residues" evidence="8">
    <location>
        <begin position="121"/>
        <end position="136"/>
    </location>
</feature>
<dbReference type="Proteomes" id="UP000829685">
    <property type="component" value="Unassembled WGS sequence"/>
</dbReference>
<protein>
    <recommendedName>
        <fullName evidence="9">Homeobox domain-containing protein</fullName>
    </recommendedName>
</protein>
<keyword evidence="3 6" id="KW-0238">DNA-binding</keyword>
<evidence type="ECO:0000313" key="10">
    <source>
        <dbReference type="EMBL" id="KAI1859790.1"/>
    </source>
</evidence>
<dbReference type="PANTHER" id="PTHR24341">
    <property type="entry name" value="HOMEOBOX PROTEIN ENGRAILED"/>
    <property type="match status" value="1"/>
</dbReference>
<dbReference type="InterPro" id="IPR009057">
    <property type="entry name" value="Homeodomain-like_sf"/>
</dbReference>
<comment type="subcellular location">
    <subcellularLocation>
        <location evidence="1 6 7">Nucleus</location>
    </subcellularLocation>
</comment>
<dbReference type="SMART" id="SM00389">
    <property type="entry name" value="HOX"/>
    <property type="match status" value="1"/>
</dbReference>
<keyword evidence="4 6" id="KW-0371">Homeobox</keyword>
<feature type="compositionally biased region" description="Polar residues" evidence="8">
    <location>
        <begin position="352"/>
        <end position="366"/>
    </location>
</feature>
<evidence type="ECO:0000256" key="3">
    <source>
        <dbReference type="ARBA" id="ARBA00023125"/>
    </source>
</evidence>
<dbReference type="PROSITE" id="PS50071">
    <property type="entry name" value="HOMEOBOX_2"/>
    <property type="match status" value="1"/>
</dbReference>
<evidence type="ECO:0000256" key="2">
    <source>
        <dbReference type="ARBA" id="ARBA00010896"/>
    </source>
</evidence>
<evidence type="ECO:0000256" key="8">
    <source>
        <dbReference type="SAM" id="MobiDB-lite"/>
    </source>
</evidence>
<dbReference type="GO" id="GO:0016586">
    <property type="term" value="C:RSC-type complex"/>
    <property type="evidence" value="ECO:0007669"/>
    <property type="project" value="TreeGrafter"/>
</dbReference>
<dbReference type="Pfam" id="PF00046">
    <property type="entry name" value="Homeodomain"/>
    <property type="match status" value="1"/>
</dbReference>
<dbReference type="EMBL" id="JAFIMR010000033">
    <property type="protein sequence ID" value="KAI1859790.1"/>
    <property type="molecule type" value="Genomic_DNA"/>
</dbReference>
<proteinExistence type="inferred from homology"/>
<evidence type="ECO:0000313" key="11">
    <source>
        <dbReference type="Proteomes" id="UP000829685"/>
    </source>
</evidence>
<comment type="similarity">
    <text evidence="2">Belongs to the engrailed homeobox family.</text>
</comment>
<gene>
    <name evidence="10" type="ORF">JX265_010239</name>
</gene>
<feature type="region of interest" description="Disordered" evidence="8">
    <location>
        <begin position="317"/>
        <end position="376"/>
    </location>
</feature>
<feature type="region of interest" description="Disordered" evidence="8">
    <location>
        <begin position="49"/>
        <end position="77"/>
    </location>
</feature>
<accession>A0A9P9WEC7</accession>
<keyword evidence="11" id="KW-1185">Reference proteome</keyword>
<evidence type="ECO:0000256" key="7">
    <source>
        <dbReference type="RuleBase" id="RU000682"/>
    </source>
</evidence>
<feature type="domain" description="Homeobox" evidence="9">
    <location>
        <begin position="64"/>
        <end position="124"/>
    </location>
</feature>
<dbReference type="AlphaFoldDB" id="A0A9P9WEC7"/>
<dbReference type="PANTHER" id="PTHR24341:SF6">
    <property type="entry name" value="HOMEOBOX PROTEIN INVECTED"/>
    <property type="match status" value="1"/>
</dbReference>
<dbReference type="SUPFAM" id="SSF46689">
    <property type="entry name" value="Homeodomain-like"/>
    <property type="match status" value="1"/>
</dbReference>
<evidence type="ECO:0000256" key="6">
    <source>
        <dbReference type="PROSITE-ProRule" id="PRU00108"/>
    </source>
</evidence>
<dbReference type="InterPro" id="IPR017970">
    <property type="entry name" value="Homeobox_CS"/>
</dbReference>
<organism evidence="10 11">
    <name type="scientific">Neoarthrinium moseri</name>
    <dbReference type="NCBI Taxonomy" id="1658444"/>
    <lineage>
        <taxon>Eukaryota</taxon>
        <taxon>Fungi</taxon>
        <taxon>Dikarya</taxon>
        <taxon>Ascomycota</taxon>
        <taxon>Pezizomycotina</taxon>
        <taxon>Sordariomycetes</taxon>
        <taxon>Xylariomycetidae</taxon>
        <taxon>Amphisphaeriales</taxon>
        <taxon>Apiosporaceae</taxon>
        <taxon>Neoarthrinium</taxon>
    </lineage>
</organism>
<comment type="caution">
    <text evidence="10">The sequence shown here is derived from an EMBL/GenBank/DDBJ whole genome shotgun (WGS) entry which is preliminary data.</text>
</comment>
<dbReference type="InterPro" id="IPR050720">
    <property type="entry name" value="Engrailed_Homeobox_TFs"/>
</dbReference>
<feature type="compositionally biased region" description="Basic and acidic residues" evidence="8">
    <location>
        <begin position="325"/>
        <end position="336"/>
    </location>
</feature>
<feature type="compositionally biased region" description="Polar residues" evidence="8">
    <location>
        <begin position="177"/>
        <end position="187"/>
    </location>
</feature>
<feature type="compositionally biased region" description="Basic and acidic residues" evidence="8">
    <location>
        <begin position="65"/>
        <end position="77"/>
    </location>
</feature>
<dbReference type="PROSITE" id="PS00027">
    <property type="entry name" value="HOMEOBOX_1"/>
    <property type="match status" value="1"/>
</dbReference>
<feature type="compositionally biased region" description="Polar residues" evidence="8">
    <location>
        <begin position="604"/>
        <end position="649"/>
    </location>
</feature>
<evidence type="ECO:0000259" key="9">
    <source>
        <dbReference type="PROSITE" id="PS50071"/>
    </source>
</evidence>
<reference evidence="10" key="1">
    <citation type="submission" date="2021-03" db="EMBL/GenBank/DDBJ databases">
        <title>Revisited historic fungal species revealed as producer of novel bioactive compounds through whole genome sequencing and comparative genomics.</title>
        <authorList>
            <person name="Vignolle G.A."/>
            <person name="Hochenegger N."/>
            <person name="Mach R.L."/>
            <person name="Mach-Aigner A.R."/>
            <person name="Javad Rahimi M."/>
            <person name="Salim K.A."/>
            <person name="Chan C.M."/>
            <person name="Lim L.B.L."/>
            <person name="Cai F."/>
            <person name="Druzhinina I.S."/>
            <person name="U'Ren J.M."/>
            <person name="Derntl C."/>
        </authorList>
    </citation>
    <scope>NUCLEOTIDE SEQUENCE</scope>
    <source>
        <strain evidence="10">TUCIM 5799</strain>
    </source>
</reference>
<sequence>MDMQFCASSNFGPVFNFSHGQGTAMHYPEGQYPVYTGFPGLQYVYASQQQQPNDYPPDRGSLNDGKTESKPRLSKEEVERLEKVFQDNPKPSSSVKAQLADELGLERPRINNWFQNRRAKAKQERKQEEYEARRAAENPGSEPGSPLDASSGASESVDHDHHERIKPSSALFPDLTLPTTSGHSLGSSVAYDEDAAGDAEAFDSRYPPQAADSTPDDKSVDLQSPLSLNFSQPDDLSYARPQMAQGFLTSSSIHNYNSYGFQHHHSAEQLGQHRDVNNLAHGLPSPEEQAAAPHYSATHYHQMAGADYSSSAIPYFQSESPLGEHNLEDHHSKENARQVGSNSPCLPEEAMASSTVDGLSTPTDSFKSPPPPANIASRRNIARPAALHVGSLRGRSYNLGGGLKTGMDGLRRIDPTSPATAMRRIVSAGGNMAGRIQKQSNGPRSPLFLGRSTEAYLQFHSRSPVGILSAALSGTTPPTPMTPAVMNQGGREPTVSSTCSDDEAFILGHGFSGIESLKTPPETPALITNLGAHNFSAHQFGTGVDFSPDQPLLTPYFQSEFPDLTLRHVPSYVDMSDNSLPSTPLYPNMMNAAAQDSSSLAASGTQYDWDTNESITSSKSSPGQPRSRQIQFTQNITPQDYNTSVVHER</sequence>
<dbReference type="InterPro" id="IPR001356">
    <property type="entry name" value="HD"/>
</dbReference>
<evidence type="ECO:0000256" key="1">
    <source>
        <dbReference type="ARBA" id="ARBA00004123"/>
    </source>
</evidence>
<evidence type="ECO:0000256" key="4">
    <source>
        <dbReference type="ARBA" id="ARBA00023155"/>
    </source>
</evidence>
<dbReference type="GO" id="GO:0003677">
    <property type="term" value="F:DNA binding"/>
    <property type="evidence" value="ECO:0007669"/>
    <property type="project" value="UniProtKB-UniRule"/>
</dbReference>
<feature type="region of interest" description="Disordered" evidence="8">
    <location>
        <begin position="203"/>
        <end position="224"/>
    </location>
</feature>
<feature type="compositionally biased region" description="Basic and acidic residues" evidence="8">
    <location>
        <begin position="156"/>
        <end position="166"/>
    </location>
</feature>
<dbReference type="Gene3D" id="1.10.10.60">
    <property type="entry name" value="Homeodomain-like"/>
    <property type="match status" value="1"/>
</dbReference>
<feature type="region of interest" description="Disordered" evidence="8">
    <location>
        <begin position="114"/>
        <end position="189"/>
    </location>
</feature>
<dbReference type="GO" id="GO:0000981">
    <property type="term" value="F:DNA-binding transcription factor activity, RNA polymerase II-specific"/>
    <property type="evidence" value="ECO:0007669"/>
    <property type="project" value="InterPro"/>
</dbReference>
<name>A0A9P9WEC7_9PEZI</name>